<gene>
    <name evidence="1" type="ORF">D5086_010583</name>
</gene>
<comment type="caution">
    <text evidence="1">The sequence shown here is derived from an EMBL/GenBank/DDBJ whole genome shotgun (WGS) entry which is preliminary data.</text>
</comment>
<dbReference type="EMBL" id="RCHU02000005">
    <property type="protein sequence ID" value="KAL3591943.1"/>
    <property type="molecule type" value="Genomic_DNA"/>
</dbReference>
<evidence type="ECO:0000313" key="2">
    <source>
        <dbReference type="Proteomes" id="UP000309997"/>
    </source>
</evidence>
<accession>A0ACC4CA86</accession>
<organism evidence="1 2">
    <name type="scientific">Populus alba</name>
    <name type="common">White poplar</name>
    <dbReference type="NCBI Taxonomy" id="43335"/>
    <lineage>
        <taxon>Eukaryota</taxon>
        <taxon>Viridiplantae</taxon>
        <taxon>Streptophyta</taxon>
        <taxon>Embryophyta</taxon>
        <taxon>Tracheophyta</taxon>
        <taxon>Spermatophyta</taxon>
        <taxon>Magnoliopsida</taxon>
        <taxon>eudicotyledons</taxon>
        <taxon>Gunneridae</taxon>
        <taxon>Pentapetalae</taxon>
        <taxon>rosids</taxon>
        <taxon>fabids</taxon>
        <taxon>Malpighiales</taxon>
        <taxon>Salicaceae</taxon>
        <taxon>Saliceae</taxon>
        <taxon>Populus</taxon>
    </lineage>
</organism>
<name>A0ACC4CA86_POPAL</name>
<reference evidence="1 2" key="1">
    <citation type="journal article" date="2024" name="Plant Biotechnol. J.">
        <title>Genome and CRISPR/Cas9 system of a widespread forest tree (Populus alba) in the world.</title>
        <authorList>
            <person name="Liu Y.J."/>
            <person name="Jiang P.F."/>
            <person name="Han X.M."/>
            <person name="Li X.Y."/>
            <person name="Wang H.M."/>
            <person name="Wang Y.J."/>
            <person name="Wang X.X."/>
            <person name="Zeng Q.Y."/>
        </authorList>
    </citation>
    <scope>NUCLEOTIDE SEQUENCE [LARGE SCALE GENOMIC DNA]</scope>
    <source>
        <strain evidence="2">cv. PAL-ZL1</strain>
    </source>
</reference>
<proteinExistence type="predicted"/>
<protein>
    <submittedName>
        <fullName evidence="1">Uncharacterized protein</fullName>
    </submittedName>
</protein>
<evidence type="ECO:0000313" key="1">
    <source>
        <dbReference type="EMBL" id="KAL3591943.1"/>
    </source>
</evidence>
<dbReference type="Proteomes" id="UP000309997">
    <property type="component" value="Unassembled WGS sequence"/>
</dbReference>
<keyword evidence="2" id="KW-1185">Reference proteome</keyword>
<sequence>MEVTFNANARTKRTAIVYKSYLPFIRRGAIDQAAKCIFTQISKDPLISVLEVVKLRLLEKGLQLLKDEENRSLDEETIDNASIPGG</sequence>